<organism evidence="1">
    <name type="scientific">freshwater metagenome</name>
    <dbReference type="NCBI Taxonomy" id="449393"/>
    <lineage>
        <taxon>unclassified sequences</taxon>
        <taxon>metagenomes</taxon>
        <taxon>ecological metagenomes</taxon>
    </lineage>
</organism>
<sequence>MVGALTCSERTIVDVRIGVTQAPREINIELADDIDRAAVKAKVEAALSGAVDVLWITDKKGRDIGVASAKIAYVEIGTTESERRIGFGG</sequence>
<gene>
    <name evidence="1" type="ORF">UFOPK3376_00230</name>
</gene>
<proteinExistence type="predicted"/>
<reference evidence="1" key="1">
    <citation type="submission" date="2020-05" db="EMBL/GenBank/DDBJ databases">
        <authorList>
            <person name="Chiriac C."/>
            <person name="Salcher M."/>
            <person name="Ghai R."/>
            <person name="Kavagutti S V."/>
        </authorList>
    </citation>
    <scope>NUCLEOTIDE SEQUENCE</scope>
</reference>
<dbReference type="AlphaFoldDB" id="A0A6J7CZX8"/>
<name>A0A6J7CZX8_9ZZZZ</name>
<evidence type="ECO:0000313" key="1">
    <source>
        <dbReference type="EMBL" id="CAB4860453.1"/>
    </source>
</evidence>
<dbReference type="EMBL" id="CAFBLP010000003">
    <property type="protein sequence ID" value="CAB4860453.1"/>
    <property type="molecule type" value="Genomic_DNA"/>
</dbReference>
<dbReference type="InterPro" id="IPR021456">
    <property type="entry name" value="DUF3107"/>
</dbReference>
<dbReference type="Pfam" id="PF11305">
    <property type="entry name" value="DUF3107"/>
    <property type="match status" value="1"/>
</dbReference>
<protein>
    <submittedName>
        <fullName evidence="1">Unannotated protein</fullName>
    </submittedName>
</protein>
<accession>A0A6J7CZX8</accession>